<dbReference type="Proteomes" id="UP001186452">
    <property type="component" value="Unassembled WGS sequence"/>
</dbReference>
<keyword evidence="3" id="KW-1185">Reference proteome</keyword>
<dbReference type="PANTHER" id="PTHR45642:SF141">
    <property type="entry name" value="SECRETED EFFECTOR PROTEIN SSEJ"/>
    <property type="match status" value="1"/>
</dbReference>
<dbReference type="SUPFAM" id="SSF52266">
    <property type="entry name" value="SGNH hydrolase"/>
    <property type="match status" value="1"/>
</dbReference>
<dbReference type="GO" id="GO:0016787">
    <property type="term" value="F:hydrolase activity"/>
    <property type="evidence" value="ECO:0007669"/>
    <property type="project" value="UniProtKB-KW"/>
</dbReference>
<organism evidence="2 3">
    <name type="scientific">Photobacterium rosenbergii</name>
    <dbReference type="NCBI Taxonomy" id="294936"/>
    <lineage>
        <taxon>Bacteria</taxon>
        <taxon>Pseudomonadati</taxon>
        <taxon>Pseudomonadota</taxon>
        <taxon>Gammaproteobacteria</taxon>
        <taxon>Vibrionales</taxon>
        <taxon>Vibrionaceae</taxon>
        <taxon>Photobacterium</taxon>
    </lineage>
</organism>
<dbReference type="InterPro" id="IPR008265">
    <property type="entry name" value="Lipase_GDSL_AS"/>
</dbReference>
<gene>
    <name evidence="2" type="ORF">R2X38_09455</name>
</gene>
<feature type="chain" id="PRO_5047298096" evidence="1">
    <location>
        <begin position="21"/>
        <end position="426"/>
    </location>
</feature>
<dbReference type="PROSITE" id="PS01098">
    <property type="entry name" value="LIPASE_GDSL_SER"/>
    <property type="match status" value="1"/>
</dbReference>
<protein>
    <submittedName>
        <fullName evidence="2">SGNH/GDSL hydrolase family protein</fullName>
        <ecNumber evidence="2">3.1.-.-</ecNumber>
    </submittedName>
</protein>
<evidence type="ECO:0000313" key="3">
    <source>
        <dbReference type="Proteomes" id="UP001186452"/>
    </source>
</evidence>
<dbReference type="EC" id="3.1.-.-" evidence="2"/>
<dbReference type="InterPro" id="IPR001087">
    <property type="entry name" value="GDSL"/>
</dbReference>
<dbReference type="InterPro" id="IPR050592">
    <property type="entry name" value="GDSL_lipolytic_enzyme"/>
</dbReference>
<dbReference type="CDD" id="cd01846">
    <property type="entry name" value="fatty_acyltransferase_like"/>
    <property type="match status" value="1"/>
</dbReference>
<evidence type="ECO:0000256" key="1">
    <source>
        <dbReference type="SAM" id="SignalP"/>
    </source>
</evidence>
<dbReference type="EMBL" id="JAWJZI010000003">
    <property type="protein sequence ID" value="MDV5169220.1"/>
    <property type="molecule type" value="Genomic_DNA"/>
</dbReference>
<dbReference type="Gene3D" id="3.40.50.1110">
    <property type="entry name" value="SGNH hydrolase"/>
    <property type="match status" value="1"/>
</dbReference>
<dbReference type="PANTHER" id="PTHR45642">
    <property type="entry name" value="GDSL ESTERASE/LIPASE EXL3"/>
    <property type="match status" value="1"/>
</dbReference>
<dbReference type="InterPro" id="IPR036514">
    <property type="entry name" value="SGNH_hydro_sf"/>
</dbReference>
<feature type="signal peptide" evidence="1">
    <location>
        <begin position="1"/>
        <end position="20"/>
    </location>
</feature>
<comment type="caution">
    <text evidence="2">The sequence shown here is derived from an EMBL/GenBank/DDBJ whole genome shotgun (WGS) entry which is preliminary data.</text>
</comment>
<accession>A0ABU3ZGH4</accession>
<dbReference type="Pfam" id="PF00657">
    <property type="entry name" value="Lipase_GDSL"/>
    <property type="match status" value="1"/>
</dbReference>
<dbReference type="RefSeq" id="WP_317521980.1">
    <property type="nucleotide sequence ID" value="NZ_JAWJZI010000003.1"/>
</dbReference>
<keyword evidence="1" id="KW-0732">Signal</keyword>
<evidence type="ECO:0000313" key="2">
    <source>
        <dbReference type="EMBL" id="MDV5169220.1"/>
    </source>
</evidence>
<proteinExistence type="predicted"/>
<sequence length="426" mass="48522">MNKLLLSLLLPLATYVSDTAATETAYSQTAASEAVTPEAITSFQVSSVQSNQTYTYVRCWYRPHYNHDDPATTWEWALDENGDYFTLDGYWWSSVSYKNMFYTDANQEKIIERCKATLGVEHETADISYYAADNRLSFNHSIWFNDPVFQPGTINKMVAFGDSLSDTGNIFNASQWLFPNPNSWFLGRFSNGLVWTEYLARDKNIPIYNWAVGGAAGTNQYIALTGVYDQVTSYLTYMKMAQNYQPERTLFTLEFGLNDFMNYNREVSEVKADFSSALIRLTDAGAHNIMLFTLPDATKAPQFKYSTQDEIEKVRTKIQLFNVYIREQAQFYQDKGINVALVDAAQMFDDITTAPKAHGFENAKDACLNINRSSAMDYLYSHSLTNDCAYHGSDKYVFWGVTHPTTATHKYIADKILAGIINQYDF</sequence>
<reference evidence="2 3" key="1">
    <citation type="submission" date="2023-10" db="EMBL/GenBank/DDBJ databases">
        <title>Marine bacteria isolated from horseshoe crab.</title>
        <authorList>
            <person name="Cheng T.H."/>
        </authorList>
    </citation>
    <scope>NUCLEOTIDE SEQUENCE [LARGE SCALE GENOMIC DNA]</scope>
    <source>
        <strain evidence="2 3">HSC6</strain>
    </source>
</reference>
<name>A0ABU3ZGH4_9GAMM</name>
<keyword evidence="2" id="KW-0378">Hydrolase</keyword>